<evidence type="ECO:0000313" key="3">
    <source>
        <dbReference type="Proteomes" id="UP000265520"/>
    </source>
</evidence>
<reference evidence="2 3" key="1">
    <citation type="journal article" date="2018" name="Front. Plant Sci.">
        <title>Red Clover (Trifolium pratense) and Zigzag Clover (T. medium) - A Picture of Genomic Similarities and Differences.</title>
        <authorList>
            <person name="Dluhosova J."/>
            <person name="Istvanek J."/>
            <person name="Nedelnik J."/>
            <person name="Repkova J."/>
        </authorList>
    </citation>
    <scope>NUCLEOTIDE SEQUENCE [LARGE SCALE GENOMIC DNA]</scope>
    <source>
        <strain evidence="3">cv. 10/8</strain>
        <tissue evidence="2">Leaf</tissue>
    </source>
</reference>
<dbReference type="GO" id="GO:0005634">
    <property type="term" value="C:nucleus"/>
    <property type="evidence" value="ECO:0007669"/>
    <property type="project" value="TreeGrafter"/>
</dbReference>
<keyword evidence="3" id="KW-1185">Reference proteome</keyword>
<comment type="caution">
    <text evidence="2">The sequence shown here is derived from an EMBL/GenBank/DDBJ whole genome shotgun (WGS) entry which is preliminary data.</text>
</comment>
<evidence type="ECO:0000256" key="1">
    <source>
        <dbReference type="SAM" id="MobiDB-lite"/>
    </source>
</evidence>
<dbReference type="GO" id="GO:0051082">
    <property type="term" value="F:unfolded protein binding"/>
    <property type="evidence" value="ECO:0007669"/>
    <property type="project" value="TreeGrafter"/>
</dbReference>
<evidence type="ECO:0000313" key="2">
    <source>
        <dbReference type="EMBL" id="MCI56161.1"/>
    </source>
</evidence>
<protein>
    <submittedName>
        <fullName evidence="2">Putative GPI-anchored protein PB15E9.01c-like</fullName>
    </submittedName>
</protein>
<name>A0A392T4W8_9FABA</name>
<accession>A0A392T4W8</accession>
<dbReference type="AlphaFoldDB" id="A0A392T4W8"/>
<dbReference type="Proteomes" id="UP000265520">
    <property type="component" value="Unassembled WGS sequence"/>
</dbReference>
<dbReference type="PANTHER" id="PTHR46775">
    <property type="entry name" value="FLOCCULATION PROTEIN (DUF1296)"/>
    <property type="match status" value="1"/>
</dbReference>
<feature type="non-terminal residue" evidence="2">
    <location>
        <position position="1"/>
    </location>
</feature>
<dbReference type="PANTHER" id="PTHR46775:SF2">
    <property type="entry name" value="GBF-INTERACTING PROTEIN 1-LIKE"/>
    <property type="match status" value="1"/>
</dbReference>
<dbReference type="EMBL" id="LXQA010508158">
    <property type="protein sequence ID" value="MCI56161.1"/>
    <property type="molecule type" value="Genomic_DNA"/>
</dbReference>
<feature type="compositionally biased region" description="Polar residues" evidence="1">
    <location>
        <begin position="52"/>
        <end position="67"/>
    </location>
</feature>
<organism evidence="2 3">
    <name type="scientific">Trifolium medium</name>
    <dbReference type="NCBI Taxonomy" id="97028"/>
    <lineage>
        <taxon>Eukaryota</taxon>
        <taxon>Viridiplantae</taxon>
        <taxon>Streptophyta</taxon>
        <taxon>Embryophyta</taxon>
        <taxon>Tracheophyta</taxon>
        <taxon>Spermatophyta</taxon>
        <taxon>Magnoliopsida</taxon>
        <taxon>eudicotyledons</taxon>
        <taxon>Gunneridae</taxon>
        <taxon>Pentapetalae</taxon>
        <taxon>rosids</taxon>
        <taxon>fabids</taxon>
        <taxon>Fabales</taxon>
        <taxon>Fabaceae</taxon>
        <taxon>Papilionoideae</taxon>
        <taxon>50 kb inversion clade</taxon>
        <taxon>NPAAA clade</taxon>
        <taxon>Hologalegina</taxon>
        <taxon>IRL clade</taxon>
        <taxon>Trifolieae</taxon>
        <taxon>Trifolium</taxon>
    </lineage>
</organism>
<feature type="region of interest" description="Disordered" evidence="1">
    <location>
        <begin position="41"/>
        <end position="67"/>
    </location>
</feature>
<dbReference type="InterPro" id="IPR044277">
    <property type="entry name" value="GIP1"/>
</dbReference>
<proteinExistence type="predicted"/>
<sequence>GQHLNFPQTQTAHGVFPGIYQPGQTVASPSTLLQQSQAVAGPVETVGPPPGSYQQPAPAQINWNSNF</sequence>